<dbReference type="PANTHER" id="PTHR15140:SF37">
    <property type="entry name" value="UBIQUITIN-LIKE DOMAIN-CONTAINING PROTEIN"/>
    <property type="match status" value="1"/>
</dbReference>
<evidence type="ECO:0000259" key="2">
    <source>
        <dbReference type="Pfam" id="PF23598"/>
    </source>
</evidence>
<sequence length="391" mass="45169">MFLSRTESTVTNHYKATYDSNKSDITLTKLRSSLVQMSKVDSRGRLRNCRIHDLLREVLVKKMESSFCHVVDGNESIVKGEIVTRRLSIVNNSCTTILQDADQVSQVRIILNFNIDQSPTLLNYIFNPARMKGIKLKEGFGSLKTLEKLYDLDVNEMGVEVIEELGKLMQLRRLRINNFRSEYGRILGGCIEKMNHLESLDVNATSEDDVIDLESMSSPPQFLQRLYLSGRLMKLPEWIKKLQNLTAIFFNWSKLEDDSIQNLKNLPNLLVFWIQRDAYVGDELQFEKGMFTKLKELDLTYLSGLERVEIEEGSLVNLESLEIGPSPQLKEVPSGIQHLKNLQYLCFYDTSMKFMKSMLPGGQHYKIVQHVPRVRISYTRDGGKYETFRLF</sequence>
<evidence type="ECO:0000313" key="3">
    <source>
        <dbReference type="Proteomes" id="UP001652623"/>
    </source>
</evidence>
<name>A0ABM4AEV5_ZIZJJ</name>
<reference evidence="4" key="1">
    <citation type="submission" date="2025-08" db="UniProtKB">
        <authorList>
            <consortium name="RefSeq"/>
        </authorList>
    </citation>
    <scope>IDENTIFICATION</scope>
    <source>
        <tissue evidence="4">Seedling</tissue>
    </source>
</reference>
<dbReference type="RefSeq" id="XP_060675264.1">
    <property type="nucleotide sequence ID" value="XM_060819281.1"/>
</dbReference>
<dbReference type="GeneID" id="125423038"/>
<protein>
    <submittedName>
        <fullName evidence="4">Disease resistance protein RPM1-like</fullName>
    </submittedName>
</protein>
<dbReference type="Gene3D" id="3.80.10.10">
    <property type="entry name" value="Ribonuclease Inhibitor"/>
    <property type="match status" value="1"/>
</dbReference>
<accession>A0ABM4AEV5</accession>
<dbReference type="InterPro" id="IPR032675">
    <property type="entry name" value="LRR_dom_sf"/>
</dbReference>
<dbReference type="PANTHER" id="PTHR15140">
    <property type="entry name" value="TUBULIN-SPECIFIC CHAPERONE E"/>
    <property type="match status" value="1"/>
</dbReference>
<gene>
    <name evidence="4" type="primary">LOC125423038</name>
</gene>
<evidence type="ECO:0000256" key="1">
    <source>
        <dbReference type="ARBA" id="ARBA00022737"/>
    </source>
</evidence>
<dbReference type="Proteomes" id="UP001652623">
    <property type="component" value="Chromosome 1"/>
</dbReference>
<organism evidence="3 4">
    <name type="scientific">Ziziphus jujuba</name>
    <name type="common">Chinese jujube</name>
    <name type="synonym">Ziziphus sativa</name>
    <dbReference type="NCBI Taxonomy" id="326968"/>
    <lineage>
        <taxon>Eukaryota</taxon>
        <taxon>Viridiplantae</taxon>
        <taxon>Streptophyta</taxon>
        <taxon>Embryophyta</taxon>
        <taxon>Tracheophyta</taxon>
        <taxon>Spermatophyta</taxon>
        <taxon>Magnoliopsida</taxon>
        <taxon>eudicotyledons</taxon>
        <taxon>Gunneridae</taxon>
        <taxon>Pentapetalae</taxon>
        <taxon>rosids</taxon>
        <taxon>fabids</taxon>
        <taxon>Rosales</taxon>
        <taxon>Rhamnaceae</taxon>
        <taxon>Paliureae</taxon>
        <taxon>Ziziphus</taxon>
    </lineage>
</organism>
<keyword evidence="1" id="KW-0677">Repeat</keyword>
<proteinExistence type="predicted"/>
<dbReference type="Pfam" id="PF23598">
    <property type="entry name" value="LRR_14"/>
    <property type="match status" value="1"/>
</dbReference>
<dbReference type="InterPro" id="IPR055414">
    <property type="entry name" value="LRR_R13L4/SHOC2-like"/>
</dbReference>
<feature type="domain" description="Disease resistance R13L4/SHOC-2-like LRR" evidence="2">
    <location>
        <begin position="133"/>
        <end position="343"/>
    </location>
</feature>
<keyword evidence="3" id="KW-1185">Reference proteome</keyword>
<evidence type="ECO:0000313" key="4">
    <source>
        <dbReference type="RefSeq" id="XP_060675264.1"/>
    </source>
</evidence>
<dbReference type="SUPFAM" id="SSF52058">
    <property type="entry name" value="L domain-like"/>
    <property type="match status" value="1"/>
</dbReference>